<dbReference type="Pfam" id="PF02119">
    <property type="entry name" value="FlgI"/>
    <property type="match status" value="1"/>
</dbReference>
<keyword evidence="7" id="KW-0969">Cilium</keyword>
<sequence length="366" mass="38356" precursor="true">MSRRLLSLGFCLFAVLAQSLLAGTRIKDFASIEGVRDNQLIGYGVVVGLNQTGDRRQTVFSTQTLTNMLQKMGVQISPTSIRVNNTASVMVTATLPPFAQPGTKVDLTVAAIGDASNLQGGLLLITNLRSADGQPYAMGQGAVVTGGFVAGGGGTKQTTNHPTVGRVPNGGTVEKAPPSVSPKTEIKLQLHRSDFSSANRVTEAINKKFGGEDVAVSENSGLVRVKIPAAFISNPVSFIAQLETIQVETDAVSKVVINERTGTIIMGKQVKVSPVAIMHGNLSIQIETTMEVSQPAPFSQGQTQVVPQTGVGVKEEKARNLMLKDGATVEELVKGLSAIGSTARDIIAILQSLQAAGALEAEIEVI</sequence>
<dbReference type="NCBIfam" id="NF003676">
    <property type="entry name" value="PRK05303.1"/>
    <property type="match status" value="1"/>
</dbReference>
<dbReference type="PANTHER" id="PTHR30381:SF0">
    <property type="entry name" value="FLAGELLAR P-RING PROTEIN"/>
    <property type="match status" value="1"/>
</dbReference>
<keyword evidence="7" id="KW-0282">Flagellum</keyword>
<dbReference type="KEGG" id="pfer:IRI77_02500"/>
<protein>
    <recommendedName>
        <fullName evidence="5">Flagellar P-ring protein</fullName>
    </recommendedName>
    <alternativeName>
        <fullName evidence="5">Basal body P-ring protein</fullName>
    </alternativeName>
</protein>
<comment type="function">
    <text evidence="1 5">Assembles around the rod to form the L-ring and probably protects the motor/basal body from shearing forces during rotation.</text>
</comment>
<comment type="subcellular location">
    <subcellularLocation>
        <location evidence="2 5">Bacterial flagellum basal body</location>
    </subcellularLocation>
</comment>
<keyword evidence="7" id="KW-0966">Cell projection</keyword>
<keyword evidence="8" id="KW-1185">Reference proteome</keyword>
<evidence type="ECO:0000256" key="1">
    <source>
        <dbReference type="ARBA" id="ARBA00002591"/>
    </source>
</evidence>
<comment type="subunit">
    <text evidence="5">The basal body constitutes a major portion of the flagellar organelle and consists of four rings (L,P,S, and M) mounted on a central rod.</text>
</comment>
<evidence type="ECO:0000256" key="2">
    <source>
        <dbReference type="ARBA" id="ARBA00004117"/>
    </source>
</evidence>
<evidence type="ECO:0000313" key="8">
    <source>
        <dbReference type="Proteomes" id="UP000593892"/>
    </source>
</evidence>
<dbReference type="AlphaFoldDB" id="A0A7S7NS64"/>
<comment type="similarity">
    <text evidence="5">Belongs to the FlgI family.</text>
</comment>
<keyword evidence="3 5" id="KW-0732">Signal</keyword>
<reference evidence="7 8" key="1">
    <citation type="submission" date="2020-10" db="EMBL/GenBank/DDBJ databases">
        <title>Complete genome sequence of Paludibaculum fermentans P105T, a facultatively anaerobic acidobacterium capable of dissimilatory Fe(III) reduction.</title>
        <authorList>
            <person name="Dedysh S.N."/>
            <person name="Beletsky A.V."/>
            <person name="Kulichevskaya I.S."/>
            <person name="Mardanov A.V."/>
            <person name="Ravin N.V."/>
        </authorList>
    </citation>
    <scope>NUCLEOTIDE SEQUENCE [LARGE SCALE GENOMIC DNA]</scope>
    <source>
        <strain evidence="7 8">P105</strain>
    </source>
</reference>
<name>A0A7S7NS64_PALFE</name>
<gene>
    <name evidence="5" type="primary">flgI</name>
    <name evidence="7" type="ORF">IRI77_02500</name>
</gene>
<organism evidence="7 8">
    <name type="scientific">Paludibaculum fermentans</name>
    <dbReference type="NCBI Taxonomy" id="1473598"/>
    <lineage>
        <taxon>Bacteria</taxon>
        <taxon>Pseudomonadati</taxon>
        <taxon>Acidobacteriota</taxon>
        <taxon>Terriglobia</taxon>
        <taxon>Bryobacterales</taxon>
        <taxon>Bryobacteraceae</taxon>
        <taxon>Paludibaculum</taxon>
    </lineage>
</organism>
<dbReference type="Proteomes" id="UP000593892">
    <property type="component" value="Chromosome"/>
</dbReference>
<evidence type="ECO:0000313" key="7">
    <source>
        <dbReference type="EMBL" id="QOY88850.1"/>
    </source>
</evidence>
<dbReference type="EMBL" id="CP063849">
    <property type="protein sequence ID" value="QOY88850.1"/>
    <property type="molecule type" value="Genomic_DNA"/>
</dbReference>
<proteinExistence type="inferred from homology"/>
<dbReference type="RefSeq" id="WP_194450513.1">
    <property type="nucleotide sequence ID" value="NZ_CP063849.1"/>
</dbReference>
<dbReference type="GO" id="GO:0009428">
    <property type="term" value="C:bacterial-type flagellum basal body, distal rod, P ring"/>
    <property type="evidence" value="ECO:0007669"/>
    <property type="project" value="InterPro"/>
</dbReference>
<evidence type="ECO:0000256" key="6">
    <source>
        <dbReference type="SAM" id="MobiDB-lite"/>
    </source>
</evidence>
<evidence type="ECO:0000256" key="5">
    <source>
        <dbReference type="HAMAP-Rule" id="MF_00416"/>
    </source>
</evidence>
<dbReference type="GO" id="GO:0030288">
    <property type="term" value="C:outer membrane-bounded periplasmic space"/>
    <property type="evidence" value="ECO:0007669"/>
    <property type="project" value="InterPro"/>
</dbReference>
<feature type="chain" id="PRO_5033177266" description="Flagellar P-ring protein" evidence="5">
    <location>
        <begin position="23"/>
        <end position="366"/>
    </location>
</feature>
<feature type="signal peptide" evidence="5">
    <location>
        <begin position="1"/>
        <end position="22"/>
    </location>
</feature>
<keyword evidence="4 5" id="KW-0975">Bacterial flagellum</keyword>
<dbReference type="GO" id="GO:0071973">
    <property type="term" value="P:bacterial-type flagellum-dependent cell motility"/>
    <property type="evidence" value="ECO:0007669"/>
    <property type="project" value="InterPro"/>
</dbReference>
<dbReference type="PRINTS" id="PR01010">
    <property type="entry name" value="FLGPRINGFLGI"/>
</dbReference>
<evidence type="ECO:0000256" key="3">
    <source>
        <dbReference type="ARBA" id="ARBA00022729"/>
    </source>
</evidence>
<dbReference type="InterPro" id="IPR001782">
    <property type="entry name" value="Flag_FlgI"/>
</dbReference>
<evidence type="ECO:0000256" key="4">
    <source>
        <dbReference type="ARBA" id="ARBA00023143"/>
    </source>
</evidence>
<accession>A0A7S7NS64</accession>
<dbReference type="PANTHER" id="PTHR30381">
    <property type="entry name" value="FLAGELLAR P-RING PERIPLASMIC PROTEIN FLGI"/>
    <property type="match status" value="1"/>
</dbReference>
<feature type="region of interest" description="Disordered" evidence="6">
    <location>
        <begin position="153"/>
        <end position="180"/>
    </location>
</feature>
<dbReference type="GO" id="GO:0005198">
    <property type="term" value="F:structural molecule activity"/>
    <property type="evidence" value="ECO:0007669"/>
    <property type="project" value="InterPro"/>
</dbReference>
<dbReference type="HAMAP" id="MF_00416">
    <property type="entry name" value="FlgI"/>
    <property type="match status" value="1"/>
</dbReference>